<dbReference type="AlphaFoldDB" id="A0AAV4MV56"/>
<proteinExistence type="predicted"/>
<accession>A0AAV4MV56</accession>
<sequence>MAYCTKIPFTNFIIQALSKAVSIQFGLRCLHSLNFFRVIAVHNAKAYHTRGFPRKAHSKDSADNHERRSELLKMSATFRSARQWLEMIRPSIVPA</sequence>
<comment type="caution">
    <text evidence="1">The sequence shown here is derived from an EMBL/GenBank/DDBJ whole genome shotgun (WGS) entry which is preliminary data.</text>
</comment>
<reference evidence="1 2" key="1">
    <citation type="submission" date="2021-06" db="EMBL/GenBank/DDBJ databases">
        <title>Caerostris extrusa draft genome.</title>
        <authorList>
            <person name="Kono N."/>
            <person name="Arakawa K."/>
        </authorList>
    </citation>
    <scope>NUCLEOTIDE SEQUENCE [LARGE SCALE GENOMIC DNA]</scope>
</reference>
<evidence type="ECO:0000313" key="2">
    <source>
        <dbReference type="Proteomes" id="UP001054945"/>
    </source>
</evidence>
<evidence type="ECO:0000313" key="1">
    <source>
        <dbReference type="EMBL" id="GIX75267.1"/>
    </source>
</evidence>
<dbReference type="Proteomes" id="UP001054945">
    <property type="component" value="Unassembled WGS sequence"/>
</dbReference>
<keyword evidence="2" id="KW-1185">Reference proteome</keyword>
<organism evidence="1 2">
    <name type="scientific">Caerostris extrusa</name>
    <name type="common">Bark spider</name>
    <name type="synonym">Caerostris bankana</name>
    <dbReference type="NCBI Taxonomy" id="172846"/>
    <lineage>
        <taxon>Eukaryota</taxon>
        <taxon>Metazoa</taxon>
        <taxon>Ecdysozoa</taxon>
        <taxon>Arthropoda</taxon>
        <taxon>Chelicerata</taxon>
        <taxon>Arachnida</taxon>
        <taxon>Araneae</taxon>
        <taxon>Araneomorphae</taxon>
        <taxon>Entelegynae</taxon>
        <taxon>Araneoidea</taxon>
        <taxon>Araneidae</taxon>
        <taxon>Caerostris</taxon>
    </lineage>
</organism>
<name>A0AAV4MV56_CAEEX</name>
<gene>
    <name evidence="1" type="ORF">CEXT_575991</name>
</gene>
<protein>
    <submittedName>
        <fullName evidence="1">Uncharacterized protein</fullName>
    </submittedName>
</protein>
<dbReference type="EMBL" id="BPLR01020153">
    <property type="protein sequence ID" value="GIX75267.1"/>
    <property type="molecule type" value="Genomic_DNA"/>
</dbReference>